<proteinExistence type="predicted"/>
<accession>A0ACB9SWF8</accession>
<dbReference type="EMBL" id="CM043020">
    <property type="protein sequence ID" value="KAI4458871.1"/>
    <property type="molecule type" value="Genomic_DNA"/>
</dbReference>
<evidence type="ECO:0000313" key="2">
    <source>
        <dbReference type="Proteomes" id="UP001056778"/>
    </source>
</evidence>
<name>A0ACB9SWF8_HOLOL</name>
<keyword evidence="2" id="KW-1185">Reference proteome</keyword>
<sequence>MLPMDAIMGYNKEYTITHDVIRKDTENSDNNKQFCVSNLLRLNSEKNQCDGDSAEDSCPDREKHKKPRRNRTTFTTAQLTALERVFEKTHYPDAFVREDLATKVSLSEARVQVWFQNRRAKFRRNERSLSMQQSAKTNGKSTSTSFPTRPDITEQPLYSHQPLLPSPNPDIQYVMPWKFTHSHYTQEDYYNNTATLSNTLNSQTCAFLPPNFNYCSVNVPTNPCSLKYRAHDFSLSPQM</sequence>
<keyword evidence="1" id="KW-0238">DNA-binding</keyword>
<keyword evidence="1" id="KW-0371">Homeobox</keyword>
<evidence type="ECO:0000313" key="1">
    <source>
        <dbReference type="EMBL" id="KAI4458871.1"/>
    </source>
</evidence>
<comment type="caution">
    <text evidence="1">The sequence shown here is derived from an EMBL/GenBank/DDBJ whole genome shotgun (WGS) entry which is preliminary data.</text>
</comment>
<reference evidence="1" key="1">
    <citation type="submission" date="2022-04" db="EMBL/GenBank/DDBJ databases">
        <title>Chromosome-scale genome assembly of Holotrichia oblita Faldermann.</title>
        <authorList>
            <person name="Rongchong L."/>
        </authorList>
    </citation>
    <scope>NUCLEOTIDE SEQUENCE</scope>
    <source>
        <strain evidence="1">81SQS9</strain>
    </source>
</reference>
<protein>
    <submittedName>
        <fullName evidence="1">Homeobox protein aristaless</fullName>
    </submittedName>
</protein>
<dbReference type="Proteomes" id="UP001056778">
    <property type="component" value="Chromosome 6"/>
</dbReference>
<organism evidence="1 2">
    <name type="scientific">Holotrichia oblita</name>
    <name type="common">Chafer beetle</name>
    <dbReference type="NCBI Taxonomy" id="644536"/>
    <lineage>
        <taxon>Eukaryota</taxon>
        <taxon>Metazoa</taxon>
        <taxon>Ecdysozoa</taxon>
        <taxon>Arthropoda</taxon>
        <taxon>Hexapoda</taxon>
        <taxon>Insecta</taxon>
        <taxon>Pterygota</taxon>
        <taxon>Neoptera</taxon>
        <taxon>Endopterygota</taxon>
        <taxon>Coleoptera</taxon>
        <taxon>Polyphaga</taxon>
        <taxon>Scarabaeiformia</taxon>
        <taxon>Scarabaeidae</taxon>
        <taxon>Melolonthinae</taxon>
        <taxon>Holotrichia</taxon>
    </lineage>
</organism>
<gene>
    <name evidence="1" type="ORF">MML48_6g00017417</name>
</gene>